<organism evidence="2 3">
    <name type="scientific">Haloarcula amylolytica JCM 13557</name>
    <dbReference type="NCBI Taxonomy" id="1227452"/>
    <lineage>
        <taxon>Archaea</taxon>
        <taxon>Methanobacteriati</taxon>
        <taxon>Methanobacteriota</taxon>
        <taxon>Stenosarchaea group</taxon>
        <taxon>Halobacteria</taxon>
        <taxon>Halobacteriales</taxon>
        <taxon>Haloarculaceae</taxon>
        <taxon>Haloarcula</taxon>
    </lineage>
</organism>
<keyword evidence="1" id="KW-0472">Membrane</keyword>
<dbReference type="Proteomes" id="UP000011623">
    <property type="component" value="Unassembled WGS sequence"/>
</dbReference>
<protein>
    <submittedName>
        <fullName evidence="2">HTR-like protein</fullName>
    </submittedName>
</protein>
<keyword evidence="3" id="KW-1185">Reference proteome</keyword>
<accession>M0KRE2</accession>
<name>M0KRE2_9EURY</name>
<keyword evidence="1" id="KW-0812">Transmembrane</keyword>
<feature type="transmembrane region" description="Helical" evidence="1">
    <location>
        <begin position="6"/>
        <end position="25"/>
    </location>
</feature>
<keyword evidence="1" id="KW-1133">Transmembrane helix</keyword>
<evidence type="ECO:0000313" key="2">
    <source>
        <dbReference type="EMBL" id="EMA22769.1"/>
    </source>
</evidence>
<evidence type="ECO:0000256" key="1">
    <source>
        <dbReference type="SAM" id="Phobius"/>
    </source>
</evidence>
<comment type="caution">
    <text evidence="2">The sequence shown here is derived from an EMBL/GenBank/DDBJ whole genome shotgun (WGS) entry which is preliminary data.</text>
</comment>
<reference evidence="2 3" key="1">
    <citation type="journal article" date="2014" name="PLoS Genet.">
        <title>Phylogenetically driven sequencing of extremely halophilic archaea reveals strategies for static and dynamic osmo-response.</title>
        <authorList>
            <person name="Becker E.A."/>
            <person name="Seitzer P.M."/>
            <person name="Tritt A."/>
            <person name="Larsen D."/>
            <person name="Krusor M."/>
            <person name="Yao A.I."/>
            <person name="Wu D."/>
            <person name="Madern D."/>
            <person name="Eisen J.A."/>
            <person name="Darling A.E."/>
            <person name="Facciotti M.T."/>
        </authorList>
    </citation>
    <scope>NUCLEOTIDE SEQUENCE [LARGE SCALE GENOMIC DNA]</scope>
    <source>
        <strain evidence="2 3">JCM 13557</strain>
    </source>
</reference>
<proteinExistence type="predicted"/>
<dbReference type="AlphaFoldDB" id="M0KRE2"/>
<gene>
    <name evidence="2" type="ORF">C442_07076</name>
</gene>
<dbReference type="EMBL" id="AOLW01000015">
    <property type="protein sequence ID" value="EMA22769.1"/>
    <property type="molecule type" value="Genomic_DNA"/>
</dbReference>
<dbReference type="PATRIC" id="fig|1227452.3.peg.1410"/>
<evidence type="ECO:0000313" key="3">
    <source>
        <dbReference type="Proteomes" id="UP000011623"/>
    </source>
</evidence>
<sequence>MGSADQTAFAFTFTGIVFAIALFRFDLLDLMPVARHTLVEEMSDPVFVVDKDERLVDVNDSSDECRHRRVTRSHH</sequence>